<gene>
    <name evidence="1" type="ORF">GDO81_022870</name>
</gene>
<proteinExistence type="predicted"/>
<comment type="caution">
    <text evidence="1">The sequence shown here is derived from an EMBL/GenBank/DDBJ whole genome shotgun (WGS) entry which is preliminary data.</text>
</comment>
<evidence type="ECO:0000313" key="2">
    <source>
        <dbReference type="Proteomes" id="UP000824782"/>
    </source>
</evidence>
<organism evidence="1 2">
    <name type="scientific">Engystomops pustulosus</name>
    <name type="common">Tungara frog</name>
    <name type="synonym">Physalaemus pustulosus</name>
    <dbReference type="NCBI Taxonomy" id="76066"/>
    <lineage>
        <taxon>Eukaryota</taxon>
        <taxon>Metazoa</taxon>
        <taxon>Chordata</taxon>
        <taxon>Craniata</taxon>
        <taxon>Vertebrata</taxon>
        <taxon>Euteleostomi</taxon>
        <taxon>Amphibia</taxon>
        <taxon>Batrachia</taxon>
        <taxon>Anura</taxon>
        <taxon>Neobatrachia</taxon>
        <taxon>Hyloidea</taxon>
        <taxon>Leptodactylidae</taxon>
        <taxon>Leiuperinae</taxon>
        <taxon>Engystomops</taxon>
    </lineage>
</organism>
<evidence type="ECO:0000313" key="1">
    <source>
        <dbReference type="EMBL" id="KAG8538312.1"/>
    </source>
</evidence>
<dbReference type="AlphaFoldDB" id="A0AAV6YMC0"/>
<protein>
    <recommendedName>
        <fullName evidence="3">Secreted protein</fullName>
    </recommendedName>
</protein>
<evidence type="ECO:0008006" key="3">
    <source>
        <dbReference type="Google" id="ProtNLM"/>
    </source>
</evidence>
<keyword evidence="2" id="KW-1185">Reference proteome</keyword>
<reference evidence="1" key="1">
    <citation type="thesis" date="2020" institute="ProQuest LLC" country="789 East Eisenhower Parkway, Ann Arbor, MI, USA">
        <title>Comparative Genomics and Chromosome Evolution.</title>
        <authorList>
            <person name="Mudd A.B."/>
        </authorList>
    </citation>
    <scope>NUCLEOTIDE SEQUENCE</scope>
    <source>
        <strain evidence="1">237g6f4</strain>
        <tissue evidence="1">Blood</tissue>
    </source>
</reference>
<name>A0AAV6YMC0_ENGPU</name>
<dbReference type="Proteomes" id="UP000824782">
    <property type="component" value="Unassembled WGS sequence"/>
</dbReference>
<dbReference type="EMBL" id="WNYA01022182">
    <property type="protein sequence ID" value="KAG8538312.1"/>
    <property type="molecule type" value="Genomic_DNA"/>
</dbReference>
<sequence>MLLCTLVTAGLKFSPGLWKHLPAYYIVNGKYALWWHYGPGLHGRSTVYLYPLAIACTSSNEPNAIDSEPLCGTHCTTCHAGNAIIISCHMHLEAARKEMQRRT</sequence>
<accession>A0AAV6YMC0</accession>